<reference evidence="2 3" key="1">
    <citation type="submission" date="2024-10" db="EMBL/GenBank/DDBJ databases">
        <title>Updated reference genomes for cyclostephanoid diatoms.</title>
        <authorList>
            <person name="Roberts W.R."/>
            <person name="Alverson A.J."/>
        </authorList>
    </citation>
    <scope>NUCLEOTIDE SEQUENCE [LARGE SCALE GENOMIC DNA]</scope>
    <source>
        <strain evidence="2 3">AJA232-27</strain>
    </source>
</reference>
<dbReference type="Proteomes" id="UP001530293">
    <property type="component" value="Unassembled WGS sequence"/>
</dbReference>
<dbReference type="EMBL" id="JALLBG020000173">
    <property type="protein sequence ID" value="KAL3760690.1"/>
    <property type="molecule type" value="Genomic_DNA"/>
</dbReference>
<feature type="region of interest" description="Disordered" evidence="1">
    <location>
        <begin position="90"/>
        <end position="110"/>
    </location>
</feature>
<evidence type="ECO:0000313" key="3">
    <source>
        <dbReference type="Proteomes" id="UP001530293"/>
    </source>
</evidence>
<feature type="compositionally biased region" description="Basic residues" evidence="1">
    <location>
        <begin position="134"/>
        <end position="144"/>
    </location>
</feature>
<proteinExistence type="predicted"/>
<sequence>MSMSMSMQTLESSIDNILDHFGVIHVGYNRKLQGSLHSSTPVENKIIMSMPMSMQHYYVSPQQRTESSIENILDHFDDVIHVGYNRKLQDNNSNTEVESKPTSSSSMDSITSVKEHFEVIHIGDIDDNNIMHPSKSHKPVMSKSGKKEKSSYTSSTDDDHTNNNSIVHFISRSRYSRSGDTGTVTGTGTGTEKRVQNSSSDGGKGGRSSSTPIGHNKSGKIGKGSSSSGIRGAGRSW</sequence>
<dbReference type="AlphaFoldDB" id="A0ABD3M9B2"/>
<comment type="caution">
    <text evidence="2">The sequence shown here is derived from an EMBL/GenBank/DDBJ whole genome shotgun (WGS) entry which is preliminary data.</text>
</comment>
<feature type="region of interest" description="Disordered" evidence="1">
    <location>
        <begin position="124"/>
        <end position="237"/>
    </location>
</feature>
<evidence type="ECO:0000256" key="1">
    <source>
        <dbReference type="SAM" id="MobiDB-lite"/>
    </source>
</evidence>
<name>A0ABD3M9B2_9STRA</name>
<protein>
    <submittedName>
        <fullName evidence="2">Uncharacterized protein</fullName>
    </submittedName>
</protein>
<keyword evidence="3" id="KW-1185">Reference proteome</keyword>
<evidence type="ECO:0000313" key="2">
    <source>
        <dbReference type="EMBL" id="KAL3760690.1"/>
    </source>
</evidence>
<gene>
    <name evidence="2" type="ORF">ACHAWU_000010</name>
</gene>
<accession>A0ABD3M9B2</accession>
<feature type="compositionally biased region" description="Low complexity" evidence="1">
    <location>
        <begin position="100"/>
        <end position="110"/>
    </location>
</feature>
<organism evidence="2 3">
    <name type="scientific">Discostella pseudostelligera</name>
    <dbReference type="NCBI Taxonomy" id="259834"/>
    <lineage>
        <taxon>Eukaryota</taxon>
        <taxon>Sar</taxon>
        <taxon>Stramenopiles</taxon>
        <taxon>Ochrophyta</taxon>
        <taxon>Bacillariophyta</taxon>
        <taxon>Coscinodiscophyceae</taxon>
        <taxon>Thalassiosirophycidae</taxon>
        <taxon>Stephanodiscales</taxon>
        <taxon>Stephanodiscaceae</taxon>
        <taxon>Discostella</taxon>
    </lineage>
</organism>
<feature type="compositionally biased region" description="Low complexity" evidence="1">
    <location>
        <begin position="223"/>
        <end position="237"/>
    </location>
</feature>